<dbReference type="RefSeq" id="WP_143144916.1">
    <property type="nucleotide sequence ID" value="NZ_BDFD01000013.1"/>
</dbReference>
<comment type="caution">
    <text evidence="1">The sequence shown here is derived from an EMBL/GenBank/DDBJ whole genome shotgun (WGS) entry which is preliminary data.</text>
</comment>
<evidence type="ECO:0000313" key="2">
    <source>
        <dbReference type="Proteomes" id="UP000231632"/>
    </source>
</evidence>
<dbReference type="EMBL" id="BDFD01000013">
    <property type="protein sequence ID" value="GAV20627.1"/>
    <property type="molecule type" value="Genomic_DNA"/>
</dbReference>
<evidence type="ECO:0000313" key="1">
    <source>
        <dbReference type="EMBL" id="GAV20627.1"/>
    </source>
</evidence>
<organism evidence="1 2">
    <name type="scientific">Mariprofundus micogutta</name>
    <dbReference type="NCBI Taxonomy" id="1921010"/>
    <lineage>
        <taxon>Bacteria</taxon>
        <taxon>Pseudomonadati</taxon>
        <taxon>Pseudomonadota</taxon>
        <taxon>Candidatius Mariprofundia</taxon>
        <taxon>Mariprofundales</taxon>
        <taxon>Mariprofundaceae</taxon>
        <taxon>Mariprofundus</taxon>
    </lineage>
</organism>
<accession>A0A1L8CNZ9</accession>
<keyword evidence="2" id="KW-1185">Reference proteome</keyword>
<dbReference type="AlphaFoldDB" id="A0A1L8CNZ9"/>
<reference evidence="1 2" key="1">
    <citation type="journal article" date="2017" name="Arch. Microbiol.">
        <title>Mariprofundus micogutta sp. nov., a novel iron-oxidizing zetaproteobacterium isolated from a deep-sea hydrothermal field at the Bayonnaise knoll of the Izu-Ogasawara arc, and a description of Mariprofundales ord. nov. and Zetaproteobacteria classis nov.</title>
        <authorList>
            <person name="Makita H."/>
            <person name="Tanaka E."/>
            <person name="Mitsunobu S."/>
            <person name="Miyazaki M."/>
            <person name="Nunoura T."/>
            <person name="Uematsu K."/>
            <person name="Takaki Y."/>
            <person name="Nishi S."/>
            <person name="Shimamura S."/>
            <person name="Takai K."/>
        </authorList>
    </citation>
    <scope>NUCLEOTIDE SEQUENCE [LARGE SCALE GENOMIC DNA]</scope>
    <source>
        <strain evidence="1 2">ET2</strain>
    </source>
</reference>
<gene>
    <name evidence="1" type="ORF">MMIC_P1599</name>
</gene>
<name>A0A1L8CNZ9_9PROT</name>
<sequence>MRKVVMTVKGMDSPEWQGVAEQCLSVIDGVINVKATPKSGEILIIVDHGFSLIRIFKELRNLGLSFAGRLRSSEIAHVENCKSR</sequence>
<dbReference type="InterPro" id="IPR036163">
    <property type="entry name" value="HMA_dom_sf"/>
</dbReference>
<proteinExistence type="predicted"/>
<dbReference type="Proteomes" id="UP000231632">
    <property type="component" value="Unassembled WGS sequence"/>
</dbReference>
<dbReference type="STRING" id="1921010.MMIC_P1599"/>
<protein>
    <submittedName>
        <fullName evidence="1">Uncharacterized protein</fullName>
    </submittedName>
</protein>
<dbReference type="SUPFAM" id="SSF55008">
    <property type="entry name" value="HMA, heavy metal-associated domain"/>
    <property type="match status" value="1"/>
</dbReference>
<dbReference type="GO" id="GO:0046872">
    <property type="term" value="F:metal ion binding"/>
    <property type="evidence" value="ECO:0007669"/>
    <property type="project" value="InterPro"/>
</dbReference>